<accession>A0A8J2M2J6</accession>
<dbReference type="AlphaFoldDB" id="A0A8J2M2J6"/>
<dbReference type="GO" id="GO:0072542">
    <property type="term" value="F:protein phosphatase activator activity"/>
    <property type="evidence" value="ECO:0007669"/>
    <property type="project" value="TreeGrafter"/>
</dbReference>
<gene>
    <name evidence="2" type="ORF">CJOHNSTONI_LOCUS8163</name>
</gene>
<protein>
    <submittedName>
        <fullName evidence="2">Uncharacterized protein</fullName>
    </submittedName>
</protein>
<proteinExistence type="predicted"/>
<dbReference type="GO" id="GO:0030289">
    <property type="term" value="C:protein phosphatase 4 complex"/>
    <property type="evidence" value="ECO:0007669"/>
    <property type="project" value="TreeGrafter"/>
</dbReference>
<dbReference type="Gene3D" id="2.30.29.30">
    <property type="entry name" value="Pleckstrin-homology domain (PH domain)/Phosphotyrosine-binding domain (PTB)"/>
    <property type="match status" value="1"/>
</dbReference>
<dbReference type="PANTHER" id="PTHR23318:SF0">
    <property type="entry name" value="SERINE_THREONINE-PROTEIN PHOSPHATASE 4 REGULATORY SUBUNIT 3"/>
    <property type="match status" value="1"/>
</dbReference>
<keyword evidence="3" id="KW-1185">Reference proteome</keyword>
<reference evidence="2" key="1">
    <citation type="submission" date="2021-09" db="EMBL/GenBank/DDBJ databases">
        <authorList>
            <consortium name="Pathogen Informatics"/>
        </authorList>
    </citation>
    <scope>NUCLEOTIDE SEQUENCE</scope>
</reference>
<dbReference type="Proteomes" id="UP000746747">
    <property type="component" value="Unassembled WGS sequence"/>
</dbReference>
<comment type="caution">
    <text evidence="2">The sequence shown here is derived from an EMBL/GenBank/DDBJ whole genome shotgun (WGS) entry which is preliminary data.</text>
</comment>
<dbReference type="GO" id="GO:0005654">
    <property type="term" value="C:nucleoplasm"/>
    <property type="evidence" value="ECO:0007669"/>
    <property type="project" value="TreeGrafter"/>
</dbReference>
<dbReference type="InterPro" id="IPR051137">
    <property type="entry name" value="PP4R3-like"/>
</dbReference>
<organism evidence="2 3">
    <name type="scientific">Cercopithifilaria johnstoni</name>
    <dbReference type="NCBI Taxonomy" id="2874296"/>
    <lineage>
        <taxon>Eukaryota</taxon>
        <taxon>Metazoa</taxon>
        <taxon>Ecdysozoa</taxon>
        <taxon>Nematoda</taxon>
        <taxon>Chromadorea</taxon>
        <taxon>Rhabditida</taxon>
        <taxon>Spirurina</taxon>
        <taxon>Spiruromorpha</taxon>
        <taxon>Filarioidea</taxon>
        <taxon>Onchocercidae</taxon>
        <taxon>Cercopithifilaria</taxon>
    </lineage>
</organism>
<evidence type="ECO:0000313" key="3">
    <source>
        <dbReference type="Proteomes" id="UP000746747"/>
    </source>
</evidence>
<dbReference type="OrthoDB" id="27483at2759"/>
<name>A0A8J2M2J6_9BILA</name>
<sequence length="228" mass="26059">MIPNYPWEKRKTYHIDTDNAATVAYTPHANLVSRDDAVAYSICMVILHTTSAERRGGVFIHNAVMQPSTQFCRRRKHAVNGVLARRAKKLIIRNFRFRKQGSDMPETDANVRNPDDTNLKTGDNNSGNIHEECKGLKTADKDTEDEDCNRHLAKIAIQREVKNRVKLYVLCDQRVWDDKGTGHVACIPSPEHQGATFIVVRLEHSEKNILESRILMDTIYQKQQVSAY</sequence>
<feature type="compositionally biased region" description="Polar residues" evidence="1">
    <location>
        <begin position="119"/>
        <end position="128"/>
    </location>
</feature>
<feature type="region of interest" description="Disordered" evidence="1">
    <location>
        <begin position="101"/>
        <end position="131"/>
    </location>
</feature>
<evidence type="ECO:0000256" key="1">
    <source>
        <dbReference type="SAM" id="MobiDB-lite"/>
    </source>
</evidence>
<dbReference type="PANTHER" id="PTHR23318">
    <property type="entry name" value="ATP SYNTHASE GAMMA-RELATED"/>
    <property type="match status" value="1"/>
</dbReference>
<dbReference type="EMBL" id="CAKAEH010001659">
    <property type="protein sequence ID" value="CAG9538456.1"/>
    <property type="molecule type" value="Genomic_DNA"/>
</dbReference>
<dbReference type="InterPro" id="IPR011993">
    <property type="entry name" value="PH-like_dom_sf"/>
</dbReference>
<dbReference type="GO" id="GO:0006974">
    <property type="term" value="P:DNA damage response"/>
    <property type="evidence" value="ECO:0007669"/>
    <property type="project" value="TreeGrafter"/>
</dbReference>
<evidence type="ECO:0000313" key="2">
    <source>
        <dbReference type="EMBL" id="CAG9538456.1"/>
    </source>
</evidence>